<accession>A0A7K3U6T7</accession>
<dbReference type="Proteomes" id="UP000471753">
    <property type="component" value="Unassembled WGS sequence"/>
</dbReference>
<dbReference type="SUPFAM" id="SSF103481">
    <property type="entry name" value="Multidrug resistance efflux transporter EmrE"/>
    <property type="match status" value="1"/>
</dbReference>
<evidence type="ECO:0008006" key="4">
    <source>
        <dbReference type="Google" id="ProtNLM"/>
    </source>
</evidence>
<protein>
    <recommendedName>
        <fullName evidence="4">EamA family transporter</fullName>
    </recommendedName>
</protein>
<dbReference type="AlphaFoldDB" id="A0A7K3U6T7"/>
<keyword evidence="1" id="KW-1133">Transmembrane helix</keyword>
<evidence type="ECO:0000256" key="1">
    <source>
        <dbReference type="SAM" id="Phobius"/>
    </source>
</evidence>
<reference evidence="2 3" key="1">
    <citation type="submission" date="2019-12" db="EMBL/GenBank/DDBJ databases">
        <title>Rhizobium genotypes associated with high levels of biological nitrogen fixation by grain legumes in a temperate-maritime cropping system.</title>
        <authorList>
            <person name="Maluk M."/>
            <person name="Francesc Ferrando Molina F."/>
            <person name="Lopez Del Egido L."/>
            <person name="Lafos M."/>
            <person name="Langarica-Fuentes A."/>
            <person name="Gebre Yohannes G."/>
            <person name="Young M.W."/>
            <person name="Martin P."/>
            <person name="Gantlett R."/>
            <person name="Kenicer G."/>
            <person name="Hawes C."/>
            <person name="Begg G.S."/>
            <person name="Quilliam R.S."/>
            <person name="Squire G.R."/>
            <person name="Poole P.S."/>
            <person name="Young P.W."/>
            <person name="Iannetta P.M."/>
            <person name="James E.K."/>
        </authorList>
    </citation>
    <scope>NUCLEOTIDE SEQUENCE [LARGE SCALE GENOMIC DNA]</scope>
    <source>
        <strain evidence="2 3">JHI366</strain>
    </source>
</reference>
<feature type="transmembrane region" description="Helical" evidence="1">
    <location>
        <begin position="43"/>
        <end position="65"/>
    </location>
</feature>
<gene>
    <name evidence="2" type="ORF">GR197_00990</name>
</gene>
<organism evidence="2 3">
    <name type="scientific">Rhizobium phaseoli</name>
    <dbReference type="NCBI Taxonomy" id="396"/>
    <lineage>
        <taxon>Bacteria</taxon>
        <taxon>Pseudomonadati</taxon>
        <taxon>Pseudomonadota</taxon>
        <taxon>Alphaproteobacteria</taxon>
        <taxon>Hyphomicrobiales</taxon>
        <taxon>Rhizobiaceae</taxon>
        <taxon>Rhizobium/Agrobacterium group</taxon>
        <taxon>Rhizobium</taxon>
    </lineage>
</organism>
<keyword evidence="1" id="KW-0472">Membrane</keyword>
<sequence length="89" mass="9308">MSALSLPLPICCGFAACRASNPRQSHHSAFLSPLVATLLGWLALGQSLAPAQIAGLVMVLASVWLSQRIMMPVRPIRPAASPEPASHPA</sequence>
<proteinExistence type="predicted"/>
<dbReference type="InterPro" id="IPR037185">
    <property type="entry name" value="EmrE-like"/>
</dbReference>
<keyword evidence="1" id="KW-0812">Transmembrane</keyword>
<name>A0A7K3U6T7_9HYPH</name>
<evidence type="ECO:0000313" key="2">
    <source>
        <dbReference type="EMBL" id="NEJ69121.1"/>
    </source>
</evidence>
<comment type="caution">
    <text evidence="2">The sequence shown here is derived from an EMBL/GenBank/DDBJ whole genome shotgun (WGS) entry which is preliminary data.</text>
</comment>
<evidence type="ECO:0000313" key="3">
    <source>
        <dbReference type="Proteomes" id="UP000471753"/>
    </source>
</evidence>
<dbReference type="EMBL" id="WUFT01000001">
    <property type="protein sequence ID" value="NEJ69121.1"/>
    <property type="molecule type" value="Genomic_DNA"/>
</dbReference>